<comment type="similarity">
    <text evidence="1 4">Belongs to the D-isomer specific 2-hydroxyacid dehydrogenase family.</text>
</comment>
<dbReference type="InterPro" id="IPR006139">
    <property type="entry name" value="D-isomer_2_OHA_DH_cat_dom"/>
</dbReference>
<evidence type="ECO:0000259" key="6">
    <source>
        <dbReference type="Pfam" id="PF02826"/>
    </source>
</evidence>
<keyword evidence="2 4" id="KW-0560">Oxidoreductase</keyword>
<evidence type="ECO:0000259" key="5">
    <source>
        <dbReference type="Pfam" id="PF00389"/>
    </source>
</evidence>
<protein>
    <submittedName>
        <fullName evidence="7">Glycerate dehydrogenase</fullName>
        <ecNumber evidence="7">1.1.1.29</ecNumber>
    </submittedName>
</protein>
<accession>A0A0S3QSF6</accession>
<dbReference type="Pfam" id="PF02826">
    <property type="entry name" value="2-Hacid_dh_C"/>
    <property type="match status" value="1"/>
</dbReference>
<name>A0A0S3QSF6_THET7</name>
<evidence type="ECO:0000313" key="8">
    <source>
        <dbReference type="Proteomes" id="UP000063234"/>
    </source>
</evidence>
<evidence type="ECO:0000256" key="3">
    <source>
        <dbReference type="ARBA" id="ARBA00023027"/>
    </source>
</evidence>
<dbReference type="Proteomes" id="UP000063234">
    <property type="component" value="Chromosome"/>
</dbReference>
<dbReference type="STRING" id="1298851.TST_0468"/>
<dbReference type="PATRIC" id="fig|1298851.3.peg.480"/>
<dbReference type="GO" id="GO:0008465">
    <property type="term" value="F:hydroxypyruvate reductase (NADH) activity"/>
    <property type="evidence" value="ECO:0007669"/>
    <property type="project" value="UniProtKB-EC"/>
</dbReference>
<dbReference type="NCBIfam" id="NF006263">
    <property type="entry name" value="PRK08410.1"/>
    <property type="match status" value="1"/>
</dbReference>
<dbReference type="InterPro" id="IPR006140">
    <property type="entry name" value="D-isomer_DH_NAD-bd"/>
</dbReference>
<dbReference type="SUPFAM" id="SSF51735">
    <property type="entry name" value="NAD(P)-binding Rossmann-fold domains"/>
    <property type="match status" value="1"/>
</dbReference>
<feature type="domain" description="D-isomer specific 2-hydroxyacid dehydrogenase catalytic" evidence="5">
    <location>
        <begin position="13"/>
        <end position="315"/>
    </location>
</feature>
<feature type="domain" description="D-isomer specific 2-hydroxyacid dehydrogenase NAD-binding" evidence="6">
    <location>
        <begin position="106"/>
        <end position="287"/>
    </location>
</feature>
<dbReference type="InterPro" id="IPR029753">
    <property type="entry name" value="D-isomer_DH_CS"/>
</dbReference>
<evidence type="ECO:0000256" key="1">
    <source>
        <dbReference type="ARBA" id="ARBA00005854"/>
    </source>
</evidence>
<dbReference type="Gene3D" id="3.40.50.720">
    <property type="entry name" value="NAD(P)-binding Rossmann-like Domain"/>
    <property type="match status" value="2"/>
</dbReference>
<keyword evidence="8" id="KW-1185">Reference proteome</keyword>
<proteinExistence type="inferred from homology"/>
<dbReference type="InterPro" id="IPR050418">
    <property type="entry name" value="D-iso_2-hydroxyacid_DH_PdxB"/>
</dbReference>
<sequence>MKIVILDAATLGNDVDLSKIKAFGETVIYDITPHEKRIERIKDAEIVISNKVIIDKEVMDNCPTLKLVCVAATGYNNVDVDYAKEKGIAVTNVAGYSTNSVAQHTFAMLFYLLHQLKYYDDYVKSSGYSKSPIFTHFDRPFWELKGKTWGIIGLGTIGREVARLAESFGCKVVYYSTSGIERPEKYPRVSLEELLETSDIVSIHAPLNERTRGLIDYSKLSLMKPTAILLNLGRGGIVIEKDLARALDEGKLYAAGLDVLEKEPINPDNPLLKVKEPHRLLITPHIAWTSKEARQQLVDEIAANIEAFLKGEKRNRII</sequence>
<gene>
    <name evidence="7" type="primary">hprA</name>
    <name evidence="7" type="ORF">TST_0468</name>
</gene>
<organism evidence="7 8">
    <name type="scientific">Thermosulfidibacter takaii (strain DSM 17441 / JCM 13301 / NBRC 103674 / ABI70S6)</name>
    <dbReference type="NCBI Taxonomy" id="1298851"/>
    <lineage>
        <taxon>Bacteria</taxon>
        <taxon>Pseudomonadati</taxon>
        <taxon>Thermosulfidibacterota</taxon>
        <taxon>Thermosulfidibacteria</taxon>
        <taxon>Thermosulfidibacterales</taxon>
        <taxon>Thermosulfidibacteraceae</taxon>
    </lineage>
</organism>
<dbReference type="PANTHER" id="PTHR43761:SF1">
    <property type="entry name" value="D-ISOMER SPECIFIC 2-HYDROXYACID DEHYDROGENASE CATALYTIC DOMAIN-CONTAINING PROTEIN-RELATED"/>
    <property type="match status" value="1"/>
</dbReference>
<dbReference type="KEGG" id="ttk:TST_0468"/>
<dbReference type="GO" id="GO:0051287">
    <property type="term" value="F:NAD binding"/>
    <property type="evidence" value="ECO:0007669"/>
    <property type="project" value="InterPro"/>
</dbReference>
<dbReference type="AlphaFoldDB" id="A0A0S3QSF6"/>
<dbReference type="CDD" id="cd12162">
    <property type="entry name" value="2-Hacid_dh_4"/>
    <property type="match status" value="1"/>
</dbReference>
<dbReference type="InterPro" id="IPR036291">
    <property type="entry name" value="NAD(P)-bd_dom_sf"/>
</dbReference>
<evidence type="ECO:0000313" key="7">
    <source>
        <dbReference type="EMBL" id="BAT71275.1"/>
    </source>
</evidence>
<reference evidence="8" key="1">
    <citation type="journal article" date="2018" name="Science">
        <title>A primordial and reversible TCA cycle in a facultatively chemolithoautotrophic thermophile.</title>
        <authorList>
            <person name="Nunoura T."/>
            <person name="Chikaraishi Y."/>
            <person name="Izaki R."/>
            <person name="Suwa T."/>
            <person name="Sato T."/>
            <person name="Harada T."/>
            <person name="Mori K."/>
            <person name="Kato Y."/>
            <person name="Miyazaki M."/>
            <person name="Shimamura S."/>
            <person name="Yanagawa K."/>
            <person name="Shuto A."/>
            <person name="Ohkouchi N."/>
            <person name="Fujita N."/>
            <person name="Takaki Y."/>
            <person name="Atomi H."/>
            <person name="Takai K."/>
        </authorList>
    </citation>
    <scope>NUCLEOTIDE SEQUENCE [LARGE SCALE GENOMIC DNA]</scope>
    <source>
        <strain evidence="8">DSM 17441 / JCM 13301 / NBRC 103674 / ABI70S6</strain>
    </source>
</reference>
<dbReference type="RefSeq" id="WP_068549194.1">
    <property type="nucleotide sequence ID" value="NZ_AP013035.1"/>
</dbReference>
<dbReference type="EMBL" id="AP013035">
    <property type="protein sequence ID" value="BAT71275.1"/>
    <property type="molecule type" value="Genomic_DNA"/>
</dbReference>
<dbReference type="EC" id="1.1.1.29" evidence="7"/>
<dbReference type="Pfam" id="PF00389">
    <property type="entry name" value="2-Hacid_dh"/>
    <property type="match status" value="1"/>
</dbReference>
<dbReference type="PROSITE" id="PS00670">
    <property type="entry name" value="D_2_HYDROXYACID_DH_2"/>
    <property type="match status" value="1"/>
</dbReference>
<dbReference type="PANTHER" id="PTHR43761">
    <property type="entry name" value="D-ISOMER SPECIFIC 2-HYDROXYACID DEHYDROGENASE FAMILY PROTEIN (AFU_ORTHOLOGUE AFUA_1G13630)"/>
    <property type="match status" value="1"/>
</dbReference>
<dbReference type="OrthoDB" id="9805416at2"/>
<evidence type="ECO:0000256" key="4">
    <source>
        <dbReference type="RuleBase" id="RU003719"/>
    </source>
</evidence>
<evidence type="ECO:0000256" key="2">
    <source>
        <dbReference type="ARBA" id="ARBA00023002"/>
    </source>
</evidence>
<dbReference type="SUPFAM" id="SSF52283">
    <property type="entry name" value="Formate/glycerate dehydrogenase catalytic domain-like"/>
    <property type="match status" value="1"/>
</dbReference>
<keyword evidence="3" id="KW-0520">NAD</keyword>